<comment type="caution">
    <text evidence="6">The sequence shown here is derived from an EMBL/GenBank/DDBJ whole genome shotgun (WGS) entry which is preliminary data.</text>
</comment>
<comment type="function">
    <text evidence="4">Ribosomal protein P0 is the functional equivalent of E.coli protein L10.</text>
</comment>
<evidence type="ECO:0000313" key="6">
    <source>
        <dbReference type="EMBL" id="KAL3798902.1"/>
    </source>
</evidence>
<dbReference type="PANTHER" id="PTHR45699:SF3">
    <property type="entry name" value="LARGE RIBOSOMAL SUBUNIT PROTEIN UL10"/>
    <property type="match status" value="1"/>
</dbReference>
<dbReference type="Gene3D" id="3.90.105.20">
    <property type="match status" value="1"/>
</dbReference>
<feature type="domain" description="Large ribosomal subunit protein uL10-like insertion" evidence="5">
    <location>
        <begin position="111"/>
        <end position="180"/>
    </location>
</feature>
<dbReference type="Proteomes" id="UP001530400">
    <property type="component" value="Unassembled WGS sequence"/>
</dbReference>
<dbReference type="InterPro" id="IPR001790">
    <property type="entry name" value="Ribosomal_uL10"/>
</dbReference>
<evidence type="ECO:0000256" key="4">
    <source>
        <dbReference type="PIRNR" id="PIRNR039087"/>
    </source>
</evidence>
<reference evidence="6 7" key="1">
    <citation type="submission" date="2024-10" db="EMBL/GenBank/DDBJ databases">
        <title>Updated reference genomes for cyclostephanoid diatoms.</title>
        <authorList>
            <person name="Roberts W.R."/>
            <person name="Alverson A.J."/>
        </authorList>
    </citation>
    <scope>NUCLEOTIDE SEQUENCE [LARGE SCALE GENOMIC DNA]</scope>
    <source>
        <strain evidence="6 7">AJA010-31</strain>
    </source>
</reference>
<proteinExistence type="inferred from homology"/>
<evidence type="ECO:0000256" key="3">
    <source>
        <dbReference type="ARBA" id="ARBA00023274"/>
    </source>
</evidence>
<dbReference type="InterPro" id="IPR043164">
    <property type="entry name" value="Ribosomal_uL10-like_insert_sf"/>
</dbReference>
<dbReference type="Pfam" id="PF00466">
    <property type="entry name" value="Ribosomal_L10"/>
    <property type="match status" value="1"/>
</dbReference>
<accession>A0ABD3QFN4</accession>
<gene>
    <name evidence="6" type="ORF">ACHAWO_000994</name>
</gene>
<dbReference type="FunFam" id="3.90.105.20:FF:000001">
    <property type="entry name" value="60S acidic ribosomal protein P0"/>
    <property type="match status" value="1"/>
</dbReference>
<dbReference type="AlphaFoldDB" id="A0ABD3QFN4"/>
<dbReference type="SUPFAM" id="SSF160369">
    <property type="entry name" value="Ribosomal protein L10-like"/>
    <property type="match status" value="1"/>
</dbReference>
<keyword evidence="3 4" id="KW-0687">Ribonucleoprotein</keyword>
<dbReference type="InterPro" id="IPR043141">
    <property type="entry name" value="Ribosomal_uL10-like_sf"/>
</dbReference>
<organism evidence="6 7">
    <name type="scientific">Cyclotella atomus</name>
    <dbReference type="NCBI Taxonomy" id="382360"/>
    <lineage>
        <taxon>Eukaryota</taxon>
        <taxon>Sar</taxon>
        <taxon>Stramenopiles</taxon>
        <taxon>Ochrophyta</taxon>
        <taxon>Bacillariophyta</taxon>
        <taxon>Coscinodiscophyceae</taxon>
        <taxon>Thalassiosirophycidae</taxon>
        <taxon>Stephanodiscales</taxon>
        <taxon>Stephanodiscaceae</taxon>
        <taxon>Cyclotella</taxon>
    </lineage>
</organism>
<dbReference type="EMBL" id="JALLPJ020000202">
    <property type="protein sequence ID" value="KAL3798902.1"/>
    <property type="molecule type" value="Genomic_DNA"/>
</dbReference>
<comment type="similarity">
    <text evidence="1 4">Belongs to the universal ribosomal protein uL10 family.</text>
</comment>
<dbReference type="PIRSF" id="PIRSF039087">
    <property type="entry name" value="L10E"/>
    <property type="match status" value="1"/>
</dbReference>
<sequence length="320" mass="33937">MPLSTARKAEYFTKMKELMTDYSKAFVVGIDNVGSQQIQDTRRALRGRAEILMGKNTMMRKCIREYAEENPGTPLAQLEFCCKGNVGFVFTNGDLGDVRSELESNVRPAPARVGAVAPIDVIVPKGPTGCDPGQTAFFQTLQISTKITKGQIEMTSDTHLINKGDKVTASQAALLQKLNIEPFTYGLVLQQVYDSGSLFDAKVLDITDDVLAAKFVAALNTISKLSLVLNIPTQASVTHSVANAFKAILSVTIELEKYTFDKAETYKAYLADPSAFCGGGGGGGDGGAAAPAAAAVEVVEEEEAPPAVDMFGGDGGGGDY</sequence>
<evidence type="ECO:0000256" key="2">
    <source>
        <dbReference type="ARBA" id="ARBA00022980"/>
    </source>
</evidence>
<keyword evidence="7" id="KW-1185">Reference proteome</keyword>
<dbReference type="CDD" id="cd05795">
    <property type="entry name" value="Ribosomal_P0_L10e"/>
    <property type="match status" value="1"/>
</dbReference>
<evidence type="ECO:0000259" key="5">
    <source>
        <dbReference type="Pfam" id="PF17777"/>
    </source>
</evidence>
<evidence type="ECO:0000256" key="1">
    <source>
        <dbReference type="ARBA" id="ARBA00008889"/>
    </source>
</evidence>
<dbReference type="Pfam" id="PF00428">
    <property type="entry name" value="Ribosomal_60s"/>
    <property type="match status" value="1"/>
</dbReference>
<dbReference type="InterPro" id="IPR050323">
    <property type="entry name" value="Ribosomal_protein_uL10"/>
</dbReference>
<evidence type="ECO:0000313" key="7">
    <source>
        <dbReference type="Proteomes" id="UP001530400"/>
    </source>
</evidence>
<dbReference type="Gene3D" id="3.30.70.1730">
    <property type="match status" value="1"/>
</dbReference>
<dbReference type="InterPro" id="IPR040637">
    <property type="entry name" value="Ribosomal_uL10-like_insert"/>
</dbReference>
<name>A0ABD3QFN4_9STRA</name>
<dbReference type="Pfam" id="PF17777">
    <property type="entry name" value="RL10P_insert"/>
    <property type="match status" value="1"/>
</dbReference>
<dbReference type="GO" id="GO:0005840">
    <property type="term" value="C:ribosome"/>
    <property type="evidence" value="ECO:0007669"/>
    <property type="project" value="UniProtKB-KW"/>
</dbReference>
<keyword evidence="2 4" id="KW-0689">Ribosomal protein</keyword>
<dbReference type="PANTHER" id="PTHR45699">
    <property type="entry name" value="60S ACIDIC RIBOSOMAL PROTEIN P0"/>
    <property type="match status" value="1"/>
</dbReference>
<protein>
    <recommendedName>
        <fullName evidence="4">60S acidic ribosomal protein P0</fullName>
    </recommendedName>
</protein>
<dbReference type="InterPro" id="IPR030670">
    <property type="entry name" value="uL10_eukaryotes"/>
</dbReference>
<dbReference type="GO" id="GO:1990904">
    <property type="term" value="C:ribonucleoprotein complex"/>
    <property type="evidence" value="ECO:0007669"/>
    <property type="project" value="UniProtKB-KW"/>
</dbReference>